<name>A0A3Q9FQR7_9BACT</name>
<dbReference type="EMBL" id="CP034562">
    <property type="protein sequence ID" value="AZQ63860.1"/>
    <property type="molecule type" value="Genomic_DNA"/>
</dbReference>
<keyword evidence="1" id="KW-0449">Lipoprotein</keyword>
<evidence type="ECO:0000313" key="2">
    <source>
        <dbReference type="Proteomes" id="UP000267268"/>
    </source>
</evidence>
<organism evidence="1 2">
    <name type="scientific">Flammeovirga pectinis</name>
    <dbReference type="NCBI Taxonomy" id="2494373"/>
    <lineage>
        <taxon>Bacteria</taxon>
        <taxon>Pseudomonadati</taxon>
        <taxon>Bacteroidota</taxon>
        <taxon>Cytophagia</taxon>
        <taxon>Cytophagales</taxon>
        <taxon>Flammeovirgaceae</taxon>
        <taxon>Flammeovirga</taxon>
    </lineage>
</organism>
<evidence type="ECO:0000313" key="1">
    <source>
        <dbReference type="EMBL" id="AZQ63860.1"/>
    </source>
</evidence>
<dbReference type="KEGG" id="fll:EI427_16990"/>
<dbReference type="InterPro" id="IPR024302">
    <property type="entry name" value="SusD-like"/>
</dbReference>
<sequence>MLPSKFDLIMNKNIYKLIVVFLSVLTFSCTQKFDEMNTDPVEPTEIPPSMAIGNLLVNGNIAEWSRYQQAYTLYTSLYSQYFANTTNYFNSGRYIMNLGWVDYGFFRTQYWESTRMYDDIKAYSEKYPDFDNHYWIARIQYELSSARTSDQIGDMPYTEGGRGIDYPKYDSQEFIYNSVLTGLDSAYVMLGKFTDQPTYGGEDVIYNGDLQKWRQLANSLLLRYAIRVSKVDPALGRKWGTVALSRDLINSNADNATVATDPHSFMRGHPLYEIAWWNEFRMSKTMQDYFTSTSTAVTDPRMYLYFDKVQREDVNAEELEGYKKLNQEGKLVDFTYSELKSGVYSISFYKGVENGLPAEAIPAMGNNPSDNSNIGPMFNNNSRYMIMSYAEVSFLKSEAALLGWGGNSEAAYLEGIRASWEYVATLSETQSFLSSIDPSKVDMEAYIKGLPTFSGHELENIQQQKWIANFPDGCEGWAEYRRTGYPTLNKVVKDDSGVDLGDGFIKKLPYTESEITINAKNALDPSNNQGQGEGIHVRVWWDID</sequence>
<dbReference type="AlphaFoldDB" id="A0A3Q9FQR7"/>
<reference evidence="1 2" key="1">
    <citation type="submission" date="2018-12" db="EMBL/GenBank/DDBJ databases">
        <title>Flammeovirga pectinis sp. nov., isolated from the gut of the Korean scallop, Patinopecten yessoensis.</title>
        <authorList>
            <person name="Bae J.-W."/>
            <person name="Jeong Y.-S."/>
            <person name="Kang W."/>
        </authorList>
    </citation>
    <scope>NUCLEOTIDE SEQUENCE [LARGE SCALE GENOMIC DNA]</scope>
    <source>
        <strain evidence="1 2">L12M1</strain>
    </source>
</reference>
<keyword evidence="2" id="KW-1185">Reference proteome</keyword>
<protein>
    <submittedName>
        <fullName evidence="1">SusD/RagB family nutrient-binding outer membrane lipoprotein</fullName>
    </submittedName>
</protein>
<proteinExistence type="predicted"/>
<dbReference type="SUPFAM" id="SSF48452">
    <property type="entry name" value="TPR-like"/>
    <property type="match status" value="1"/>
</dbReference>
<accession>A0A3Q9FQR7</accession>
<dbReference type="Gene3D" id="1.25.40.390">
    <property type="match status" value="1"/>
</dbReference>
<dbReference type="InterPro" id="IPR011990">
    <property type="entry name" value="TPR-like_helical_dom_sf"/>
</dbReference>
<dbReference type="PROSITE" id="PS51257">
    <property type="entry name" value="PROKAR_LIPOPROTEIN"/>
    <property type="match status" value="1"/>
</dbReference>
<dbReference type="OrthoDB" id="843771at2"/>
<gene>
    <name evidence="1" type="ORF">EI427_16990</name>
</gene>
<dbReference type="Pfam" id="PF12741">
    <property type="entry name" value="SusD-like"/>
    <property type="match status" value="1"/>
</dbReference>
<dbReference type="Proteomes" id="UP000267268">
    <property type="component" value="Chromosome 1"/>
</dbReference>